<feature type="non-terminal residue" evidence="4">
    <location>
        <position position="165"/>
    </location>
</feature>
<dbReference type="PANTHER" id="PTHR42735:SF6">
    <property type="entry name" value="SPHINGOSINE-1-PHOSPHATE LYASE 1"/>
    <property type="match status" value="1"/>
</dbReference>
<sequence length="165" mass="18477">MPDLDSMIEKLKCMPSGLVRFMDKWLRKLPAVRQTIDNQTEAILHNLESSIKPYEGKFNTYASIPSKGRPKEEILSEIEEISSLEESRWKGGYVSGAIYHGDKEHIDFLNQVYSFQSQSNPLHVDLFPSASKFESEIVSMTANMLGASKDHECCGTVNSGGTESI</sequence>
<evidence type="ECO:0000256" key="2">
    <source>
        <dbReference type="ARBA" id="ARBA00022898"/>
    </source>
</evidence>
<dbReference type="GO" id="GO:0005783">
    <property type="term" value="C:endoplasmic reticulum"/>
    <property type="evidence" value="ECO:0007669"/>
    <property type="project" value="TreeGrafter"/>
</dbReference>
<keyword evidence="2" id="KW-0663">Pyridoxal phosphate</keyword>
<comment type="cofactor">
    <cofactor evidence="1">
        <name>pyridoxal 5'-phosphate</name>
        <dbReference type="ChEBI" id="CHEBI:597326"/>
    </cofactor>
</comment>
<dbReference type="AlphaFoldDB" id="A0A383D1I3"/>
<gene>
    <name evidence="4" type="ORF">METZ01_LOCUS491250</name>
</gene>
<dbReference type="GO" id="GO:0008117">
    <property type="term" value="F:sphinganine-1-phosphate aldolase activity"/>
    <property type="evidence" value="ECO:0007669"/>
    <property type="project" value="TreeGrafter"/>
</dbReference>
<dbReference type="InterPro" id="IPR050477">
    <property type="entry name" value="GrpII_AminoAcid_Decarb"/>
</dbReference>
<keyword evidence="3" id="KW-0456">Lyase</keyword>
<dbReference type="InterPro" id="IPR015424">
    <property type="entry name" value="PyrdxlP-dep_Trfase"/>
</dbReference>
<dbReference type="SUPFAM" id="SSF53383">
    <property type="entry name" value="PLP-dependent transferases"/>
    <property type="match status" value="1"/>
</dbReference>
<protein>
    <submittedName>
        <fullName evidence="4">Uncharacterized protein</fullName>
    </submittedName>
</protein>
<dbReference type="InterPro" id="IPR015421">
    <property type="entry name" value="PyrdxlP-dep_Trfase_major"/>
</dbReference>
<dbReference type="GO" id="GO:0016020">
    <property type="term" value="C:membrane"/>
    <property type="evidence" value="ECO:0007669"/>
    <property type="project" value="GOC"/>
</dbReference>
<dbReference type="Gene3D" id="3.40.640.10">
    <property type="entry name" value="Type I PLP-dependent aspartate aminotransferase-like (Major domain)"/>
    <property type="match status" value="1"/>
</dbReference>
<reference evidence="4" key="1">
    <citation type="submission" date="2018-05" db="EMBL/GenBank/DDBJ databases">
        <authorList>
            <person name="Lanie J.A."/>
            <person name="Ng W.-L."/>
            <person name="Kazmierczak K.M."/>
            <person name="Andrzejewski T.M."/>
            <person name="Davidsen T.M."/>
            <person name="Wayne K.J."/>
            <person name="Tettelin H."/>
            <person name="Glass J.I."/>
            <person name="Rusch D."/>
            <person name="Podicherti R."/>
            <person name="Tsui H.-C.T."/>
            <person name="Winkler M.E."/>
        </authorList>
    </citation>
    <scope>NUCLEOTIDE SEQUENCE</scope>
</reference>
<accession>A0A383D1I3</accession>
<dbReference type="EMBL" id="UINC01213559">
    <property type="protein sequence ID" value="SVE38396.1"/>
    <property type="molecule type" value="Genomic_DNA"/>
</dbReference>
<name>A0A383D1I3_9ZZZZ</name>
<evidence type="ECO:0000256" key="3">
    <source>
        <dbReference type="ARBA" id="ARBA00023239"/>
    </source>
</evidence>
<proteinExistence type="predicted"/>
<evidence type="ECO:0000256" key="1">
    <source>
        <dbReference type="ARBA" id="ARBA00001933"/>
    </source>
</evidence>
<evidence type="ECO:0000313" key="4">
    <source>
        <dbReference type="EMBL" id="SVE38396.1"/>
    </source>
</evidence>
<dbReference type="PANTHER" id="PTHR42735">
    <property type="match status" value="1"/>
</dbReference>
<dbReference type="GO" id="GO:0030149">
    <property type="term" value="P:sphingolipid catabolic process"/>
    <property type="evidence" value="ECO:0007669"/>
    <property type="project" value="TreeGrafter"/>
</dbReference>
<organism evidence="4">
    <name type="scientific">marine metagenome</name>
    <dbReference type="NCBI Taxonomy" id="408172"/>
    <lineage>
        <taxon>unclassified sequences</taxon>
        <taxon>metagenomes</taxon>
        <taxon>ecological metagenomes</taxon>
    </lineage>
</organism>